<accession>A0A1H3SZ25</accession>
<evidence type="ECO:0000256" key="8">
    <source>
        <dbReference type="SAM" id="MobiDB-lite"/>
    </source>
</evidence>
<dbReference type="InterPro" id="IPR023827">
    <property type="entry name" value="Peptidase_S8_Asp-AS"/>
</dbReference>
<feature type="region of interest" description="Disordered" evidence="8">
    <location>
        <begin position="733"/>
        <end position="756"/>
    </location>
</feature>
<dbReference type="Pfam" id="PF13517">
    <property type="entry name" value="FG-GAP_3"/>
    <property type="match status" value="2"/>
</dbReference>
<organism evidence="11 12">
    <name type="scientific">Micromonospora pattaloongensis</name>
    <dbReference type="NCBI Taxonomy" id="405436"/>
    <lineage>
        <taxon>Bacteria</taxon>
        <taxon>Bacillati</taxon>
        <taxon>Actinomycetota</taxon>
        <taxon>Actinomycetes</taxon>
        <taxon>Micromonosporales</taxon>
        <taxon>Micromonosporaceae</taxon>
        <taxon>Micromonospora</taxon>
    </lineage>
</organism>
<evidence type="ECO:0000256" key="5">
    <source>
        <dbReference type="ARBA" id="ARBA00022825"/>
    </source>
</evidence>
<feature type="domain" description="SbsA Ig-like" evidence="10">
    <location>
        <begin position="938"/>
        <end position="1035"/>
    </location>
</feature>
<dbReference type="Gene3D" id="3.40.50.200">
    <property type="entry name" value="Peptidase S8/S53 domain"/>
    <property type="match status" value="1"/>
</dbReference>
<dbReference type="PROSITE" id="PS00136">
    <property type="entry name" value="SUBTILASE_ASP"/>
    <property type="match status" value="1"/>
</dbReference>
<feature type="active site" description="Charge relay system" evidence="6">
    <location>
        <position position="386"/>
    </location>
</feature>
<sequence>MLALRLPLCHTAFTYKIRILTARSSTPRSTGVFVPRRRPAVVALALAVTGAFVPTYLAHATPSSDHEFAATRLPRPQRSPDAGARDFDPHAVLVRFKSDAARSANDRALSRRGARSLASVAGTRFVKVRAEGSAIDLLRSLQKDPAVAAVSLDHKRSATVAPKDPAYASGDQSYLNTVRLPQAWDRAKGSTSQVIAVLDTGVNTAHPDLAGRTVAGYNAINPSRLPTDDNGHGTMAAGVAAANTNNGIGVAGAAWTARIMPVKVLAADGSGYDSHIAAGVTWAADHGAKIINMSLGGPDDNAVLQDAIRYATAKGAVVVAAAGNDGDGSAQYPAAYPEVISVGATDAAGRLTDFSSYGDWIDVAAPGAGIVSTGLGREYYVADGTSFSAPLVSGTVALVRAAYPSLTPAQVLARIQSTARDAGPRGIDPYYGHGVLDAFAAVGGTWGAEFPAPALGANEPNDVPARATALAARATGTIAAEGDVDWYRYASDGNQVVEVTVTPAAYDGARAQNVDPVLALYDPDLRLIGEADATGPGETEKLSATIAAGVHYVSVRNYNGAADTRPYTVSVKTVPAPQFAPPQSTRVGSWPETVAIGDVTGDGRPDAIMATGFDSDEANDYTLFVFPQRPDGALGAPVRYATRLQGADAGGAGLAVLDVNGDDRQDVALATKAGVELFRQTGEGTLESTGTLPDTTGSGGVVAADMDGDGDTDLVVRGEAGILLLTQQPDGTFTSSSVTTDGTPEVEVGDVDGDGRTDVVAASGATVRVYHRTDTGWDRTEHPTGSTEGTRGIEVADVSGDGRVDVVASLGGTRPSANVAVLRQNATGGLDPAQLLPVADAPGPIEAADVNADGRADVVTAHGGWATLSVLPQLSDGSLGPPVGSAIPYASHYNAQGMALGDINGDERADVVIADDNSGLVVLHNGAGVSPVGEQQWVRDVAPADFAVGAPLDVQPTVTFAREIDPATVTPSTVRLVNGRTGAAVPATSSLTGSTVTLTPDTALQDNTPYRIVVGGLKDSSGTAQTAPFSTTFRTVDLAPAAVDTLTATGAYQAATLGWTLPDITDLDQVIVRWSAGATAPTSVTAGNAGYAGVGTAAVVRGLVGGGTYSFAVWVRDRSGAYSPVATTQLGGTAVTITSRVSMVTYGGAVTLTGVLTQRDTGAPLAGQPVQLYGRARGTTAFAVLGTVTSSGTGAVAFSHRPSRNFEYQWVYAGPGDRVGAGSSLRAVNVASTVTAAASKSSFRLGGSLVLSGKVSPSHARQTVYLQRLVGGSWRNVTSRSLSSTSSYSFTVEPTTRGTYQYRVYKPADADHVGAASVPRSVKVT</sequence>
<keyword evidence="5 6" id="KW-0720">Serine protease</keyword>
<reference evidence="12" key="1">
    <citation type="submission" date="2016-10" db="EMBL/GenBank/DDBJ databases">
        <authorList>
            <person name="Varghese N."/>
            <person name="Submissions S."/>
        </authorList>
    </citation>
    <scope>NUCLEOTIDE SEQUENCE [LARGE SCALE GENOMIC DNA]</scope>
    <source>
        <strain evidence="12">DSM 45245</strain>
    </source>
</reference>
<gene>
    <name evidence="11" type="ORF">SAMN05444365_11510</name>
</gene>
<dbReference type="InterPro" id="IPR028994">
    <property type="entry name" value="Integrin_alpha_N"/>
</dbReference>
<evidence type="ECO:0000259" key="10">
    <source>
        <dbReference type="Pfam" id="PF13205"/>
    </source>
</evidence>
<dbReference type="SUPFAM" id="SSF52743">
    <property type="entry name" value="Subtilisin-like"/>
    <property type="match status" value="1"/>
</dbReference>
<keyword evidence="3" id="KW-0732">Signal</keyword>
<dbReference type="PROSITE" id="PS00138">
    <property type="entry name" value="SUBTILASE_SER"/>
    <property type="match status" value="1"/>
</dbReference>
<feature type="active site" description="Charge relay system" evidence="6">
    <location>
        <position position="232"/>
    </location>
</feature>
<dbReference type="GO" id="GO:0006508">
    <property type="term" value="P:proteolysis"/>
    <property type="evidence" value="ECO:0007669"/>
    <property type="project" value="UniProtKB-KW"/>
</dbReference>
<dbReference type="InterPro" id="IPR050131">
    <property type="entry name" value="Peptidase_S8_subtilisin-like"/>
</dbReference>
<evidence type="ECO:0000256" key="2">
    <source>
        <dbReference type="ARBA" id="ARBA00022670"/>
    </source>
</evidence>
<evidence type="ECO:0000256" key="3">
    <source>
        <dbReference type="ARBA" id="ARBA00022729"/>
    </source>
</evidence>
<evidence type="ECO:0000313" key="12">
    <source>
        <dbReference type="Proteomes" id="UP000242415"/>
    </source>
</evidence>
<protein>
    <submittedName>
        <fullName evidence="11">Type VII secretion-associated serine protease mycosin</fullName>
    </submittedName>
</protein>
<proteinExistence type="inferred from homology"/>
<keyword evidence="2 6" id="KW-0645">Protease</keyword>
<dbReference type="PROSITE" id="PS51892">
    <property type="entry name" value="SUBTILASE"/>
    <property type="match status" value="1"/>
</dbReference>
<dbReference type="Gene3D" id="2.130.10.130">
    <property type="entry name" value="Integrin alpha, N-terminal"/>
    <property type="match status" value="2"/>
</dbReference>
<dbReference type="SUPFAM" id="SSF69318">
    <property type="entry name" value="Integrin alpha N-terminal domain"/>
    <property type="match status" value="2"/>
</dbReference>
<dbReference type="InterPro" id="IPR036852">
    <property type="entry name" value="Peptidase_S8/S53_dom_sf"/>
</dbReference>
<dbReference type="PANTHER" id="PTHR43806:SF11">
    <property type="entry name" value="CEREVISIN-RELATED"/>
    <property type="match status" value="1"/>
</dbReference>
<dbReference type="InterPro" id="IPR000209">
    <property type="entry name" value="Peptidase_S8/S53_dom"/>
</dbReference>
<feature type="active site" description="Charge relay system" evidence="6">
    <location>
        <position position="199"/>
    </location>
</feature>
<dbReference type="Pfam" id="PF13205">
    <property type="entry name" value="Big_5"/>
    <property type="match status" value="1"/>
</dbReference>
<dbReference type="Gene3D" id="2.60.40.1220">
    <property type="match status" value="1"/>
</dbReference>
<dbReference type="Proteomes" id="UP000242415">
    <property type="component" value="Unassembled WGS sequence"/>
</dbReference>
<comment type="similarity">
    <text evidence="1 6 7">Belongs to the peptidase S8 family.</text>
</comment>
<evidence type="ECO:0000256" key="6">
    <source>
        <dbReference type="PROSITE-ProRule" id="PRU01240"/>
    </source>
</evidence>
<keyword evidence="4 6" id="KW-0378">Hydrolase</keyword>
<evidence type="ECO:0000313" key="11">
    <source>
        <dbReference type="EMBL" id="SDZ42339.1"/>
    </source>
</evidence>
<dbReference type="Gene3D" id="2.60.120.380">
    <property type="match status" value="1"/>
</dbReference>
<dbReference type="Pfam" id="PF00082">
    <property type="entry name" value="Peptidase_S8"/>
    <property type="match status" value="1"/>
</dbReference>
<evidence type="ECO:0000256" key="7">
    <source>
        <dbReference type="RuleBase" id="RU003355"/>
    </source>
</evidence>
<keyword evidence="12" id="KW-1185">Reference proteome</keyword>
<dbReference type="EMBL" id="FNPH01000015">
    <property type="protein sequence ID" value="SDZ42339.1"/>
    <property type="molecule type" value="Genomic_DNA"/>
</dbReference>
<dbReference type="PANTHER" id="PTHR43806">
    <property type="entry name" value="PEPTIDASE S8"/>
    <property type="match status" value="1"/>
</dbReference>
<dbReference type="GO" id="GO:0004252">
    <property type="term" value="F:serine-type endopeptidase activity"/>
    <property type="evidence" value="ECO:0007669"/>
    <property type="project" value="UniProtKB-UniRule"/>
</dbReference>
<dbReference type="STRING" id="405436.SAMN05444365_11510"/>
<evidence type="ECO:0000256" key="1">
    <source>
        <dbReference type="ARBA" id="ARBA00011073"/>
    </source>
</evidence>
<feature type="domain" description="Peptidase S8/S53" evidence="9">
    <location>
        <begin position="193"/>
        <end position="434"/>
    </location>
</feature>
<dbReference type="InterPro" id="IPR013517">
    <property type="entry name" value="FG-GAP"/>
</dbReference>
<dbReference type="PRINTS" id="PR00723">
    <property type="entry name" value="SUBTILISIN"/>
</dbReference>
<evidence type="ECO:0000256" key="4">
    <source>
        <dbReference type="ARBA" id="ARBA00022801"/>
    </source>
</evidence>
<dbReference type="InterPro" id="IPR023828">
    <property type="entry name" value="Peptidase_S8_Ser-AS"/>
</dbReference>
<dbReference type="InterPro" id="IPR015500">
    <property type="entry name" value="Peptidase_S8_subtilisin-rel"/>
</dbReference>
<dbReference type="InterPro" id="IPR014755">
    <property type="entry name" value="Cu-Rt/internalin_Ig-like"/>
</dbReference>
<name>A0A1H3SZ25_9ACTN</name>
<dbReference type="InterPro" id="IPR032812">
    <property type="entry name" value="SbsA_Ig"/>
</dbReference>
<evidence type="ECO:0000259" key="9">
    <source>
        <dbReference type="Pfam" id="PF00082"/>
    </source>
</evidence>